<reference evidence="1 2" key="1">
    <citation type="journal article" date="2024" name="Insects">
        <title>An Improved Chromosome-Level Genome Assembly of the Firefly Pyrocoelia pectoralis.</title>
        <authorList>
            <person name="Fu X."/>
            <person name="Meyer-Rochow V.B."/>
            <person name="Ballantyne L."/>
            <person name="Zhu X."/>
        </authorList>
    </citation>
    <scope>NUCLEOTIDE SEQUENCE [LARGE SCALE GENOMIC DNA]</scope>
    <source>
        <strain evidence="1">XCY_ONT2</strain>
    </source>
</reference>
<keyword evidence="2" id="KW-1185">Reference proteome</keyword>
<organism evidence="1 2">
    <name type="scientific">Pyrocoelia pectoralis</name>
    <dbReference type="NCBI Taxonomy" id="417401"/>
    <lineage>
        <taxon>Eukaryota</taxon>
        <taxon>Metazoa</taxon>
        <taxon>Ecdysozoa</taxon>
        <taxon>Arthropoda</taxon>
        <taxon>Hexapoda</taxon>
        <taxon>Insecta</taxon>
        <taxon>Pterygota</taxon>
        <taxon>Neoptera</taxon>
        <taxon>Endopterygota</taxon>
        <taxon>Coleoptera</taxon>
        <taxon>Polyphaga</taxon>
        <taxon>Elateriformia</taxon>
        <taxon>Elateroidea</taxon>
        <taxon>Lampyridae</taxon>
        <taxon>Lampyrinae</taxon>
        <taxon>Pyrocoelia</taxon>
    </lineage>
</organism>
<comment type="caution">
    <text evidence="1">The sequence shown here is derived from an EMBL/GenBank/DDBJ whole genome shotgun (WGS) entry which is preliminary data.</text>
</comment>
<protein>
    <submittedName>
        <fullName evidence="1">Uncharacterized protein</fullName>
    </submittedName>
</protein>
<dbReference type="EMBL" id="JAVRBK010000001">
    <property type="protein sequence ID" value="KAK5650110.1"/>
    <property type="molecule type" value="Genomic_DNA"/>
</dbReference>
<gene>
    <name evidence="1" type="ORF">RI129_001139</name>
</gene>
<proteinExistence type="predicted"/>
<name>A0AAN7VJ67_9COLE</name>
<sequence>MNPEIVEYLRHHDIELPLYLQHILKFSGYDNFYLFPKITSNDIKSIEQFAREEMHQFITKDDNLENFYGFFKTTLESFKIVPGHQKLLLEAANKLQLHKKRKESQKLAEVKKRTKRLHSAEFTTDNSLNSIQENEESDRIIAISEHILKTQKSYLLGLISKLPNYDELSIKVNEIHVNVVQKDEQLSGMISCPFCNKQLKLCWMKQKVNYNARPIYGNYHNHVKTHIPNDRQKGTRKNTVTNEANQVITKFFKNCNDGDKTDHEIHGKRRNDRRI</sequence>
<evidence type="ECO:0000313" key="1">
    <source>
        <dbReference type="EMBL" id="KAK5650110.1"/>
    </source>
</evidence>
<evidence type="ECO:0000313" key="2">
    <source>
        <dbReference type="Proteomes" id="UP001329430"/>
    </source>
</evidence>
<dbReference type="AlphaFoldDB" id="A0AAN7VJ67"/>
<accession>A0AAN7VJ67</accession>
<dbReference type="Proteomes" id="UP001329430">
    <property type="component" value="Chromosome 1"/>
</dbReference>